<dbReference type="PROSITE" id="PS50082">
    <property type="entry name" value="WD_REPEATS_2"/>
    <property type="match status" value="2"/>
</dbReference>
<feature type="domain" description="ABC transporter" evidence="15">
    <location>
        <begin position="510"/>
        <end position="736"/>
    </location>
</feature>
<keyword evidence="9 13" id="KW-1133">Transmembrane helix</keyword>
<dbReference type="InterPro" id="IPR050173">
    <property type="entry name" value="ABC_transporter_C-like"/>
</dbReference>
<dbReference type="Gene3D" id="2.60.120.200">
    <property type="match status" value="1"/>
</dbReference>
<feature type="repeat" description="WD" evidence="11">
    <location>
        <begin position="3156"/>
        <end position="3174"/>
    </location>
</feature>
<dbReference type="EMBL" id="JAACJM010000043">
    <property type="protein sequence ID" value="KAF5360312.1"/>
    <property type="molecule type" value="Genomic_DNA"/>
</dbReference>
<dbReference type="SUPFAM" id="SSF90123">
    <property type="entry name" value="ABC transporter transmembrane region"/>
    <property type="match status" value="2"/>
</dbReference>
<dbReference type="CDD" id="cd18597">
    <property type="entry name" value="ABC_6TM_YOR1_D1_like"/>
    <property type="match status" value="1"/>
</dbReference>
<keyword evidence="8" id="KW-0067">ATP-binding</keyword>
<protein>
    <recommendedName>
        <fullName evidence="20">Multidrug resistance-associated ABC transporter</fullName>
    </recommendedName>
</protein>
<evidence type="ECO:0000256" key="6">
    <source>
        <dbReference type="ARBA" id="ARBA00022737"/>
    </source>
</evidence>
<dbReference type="Gene3D" id="1.10.1540.10">
    <property type="entry name" value="BEACH domain"/>
    <property type="match status" value="2"/>
</dbReference>
<feature type="transmembrane region" description="Helical" evidence="13">
    <location>
        <begin position="352"/>
        <end position="375"/>
    </location>
</feature>
<dbReference type="InterPro" id="IPR031570">
    <property type="entry name" value="NBEA/BDCP_DUF4704"/>
</dbReference>
<name>A0A8H5G8H1_9AGAR</name>
<feature type="domain" description="BEACH-type PH" evidence="17">
    <location>
        <begin position="2640"/>
        <end position="2762"/>
    </location>
</feature>
<dbReference type="InterPro" id="IPR017871">
    <property type="entry name" value="ABC_transporter-like_CS"/>
</dbReference>
<comment type="subcellular location">
    <subcellularLocation>
        <location evidence="1">Membrane</location>
        <topology evidence="1">Multi-pass membrane protein</topology>
    </subcellularLocation>
</comment>
<dbReference type="CDD" id="cd06071">
    <property type="entry name" value="Beach"/>
    <property type="match status" value="1"/>
</dbReference>
<dbReference type="InterPro" id="IPR013320">
    <property type="entry name" value="ConA-like_dom_sf"/>
</dbReference>
<keyword evidence="3" id="KW-0813">Transport</keyword>
<evidence type="ECO:0000256" key="1">
    <source>
        <dbReference type="ARBA" id="ARBA00004141"/>
    </source>
</evidence>
<dbReference type="SUPFAM" id="SSF81837">
    <property type="entry name" value="BEACH domain"/>
    <property type="match status" value="1"/>
</dbReference>
<evidence type="ECO:0000256" key="5">
    <source>
        <dbReference type="ARBA" id="ARBA00022692"/>
    </source>
</evidence>
<dbReference type="Pfam" id="PF00005">
    <property type="entry name" value="ABC_tran"/>
    <property type="match status" value="2"/>
</dbReference>
<feature type="transmembrane region" description="Helical" evidence="13">
    <location>
        <begin position="1020"/>
        <end position="1038"/>
    </location>
</feature>
<dbReference type="Gene3D" id="1.20.1560.10">
    <property type="entry name" value="ABC transporter type 1, transmembrane domain"/>
    <property type="match status" value="2"/>
</dbReference>
<feature type="compositionally biased region" description="Basic and acidic residues" evidence="12">
    <location>
        <begin position="17"/>
        <end position="49"/>
    </location>
</feature>
<dbReference type="SUPFAM" id="SSF50978">
    <property type="entry name" value="WD40 repeat-like"/>
    <property type="match status" value="1"/>
</dbReference>
<organism evidence="18 19">
    <name type="scientific">Tetrapyrgos nigripes</name>
    <dbReference type="NCBI Taxonomy" id="182062"/>
    <lineage>
        <taxon>Eukaryota</taxon>
        <taxon>Fungi</taxon>
        <taxon>Dikarya</taxon>
        <taxon>Basidiomycota</taxon>
        <taxon>Agaricomycotina</taxon>
        <taxon>Agaricomycetes</taxon>
        <taxon>Agaricomycetidae</taxon>
        <taxon>Agaricales</taxon>
        <taxon>Marasmiineae</taxon>
        <taxon>Marasmiaceae</taxon>
        <taxon>Tetrapyrgos</taxon>
    </lineage>
</organism>
<evidence type="ECO:0000256" key="7">
    <source>
        <dbReference type="ARBA" id="ARBA00022741"/>
    </source>
</evidence>
<dbReference type="InterPro" id="IPR027417">
    <property type="entry name" value="P-loop_NTPase"/>
</dbReference>
<dbReference type="InterPro" id="IPR003593">
    <property type="entry name" value="AAA+_ATPase"/>
</dbReference>
<feature type="repeat" description="WD" evidence="11">
    <location>
        <begin position="3192"/>
        <end position="3233"/>
    </location>
</feature>
<dbReference type="GO" id="GO:0016887">
    <property type="term" value="F:ATP hydrolysis activity"/>
    <property type="evidence" value="ECO:0007669"/>
    <property type="project" value="InterPro"/>
</dbReference>
<dbReference type="SMART" id="SM00382">
    <property type="entry name" value="AAA"/>
    <property type="match status" value="1"/>
</dbReference>
<gene>
    <name evidence="18" type="ORF">D9758_009126</name>
</gene>
<comment type="similarity">
    <text evidence="2">Belongs to the ABC transporter superfamily. ABCC family. Conjugate transporter (TC 3.A.1.208) subfamily.</text>
</comment>
<dbReference type="SUPFAM" id="SSF52540">
    <property type="entry name" value="P-loop containing nucleoside triphosphate hydrolases"/>
    <property type="match status" value="2"/>
</dbReference>
<dbReference type="PROSITE" id="PS00211">
    <property type="entry name" value="ABC_TRANSPORTER_1"/>
    <property type="match status" value="2"/>
</dbReference>
<feature type="transmembrane region" description="Helical" evidence="13">
    <location>
        <begin position="787"/>
        <end position="807"/>
    </location>
</feature>
<dbReference type="GO" id="GO:0005524">
    <property type="term" value="F:ATP binding"/>
    <property type="evidence" value="ECO:0007669"/>
    <property type="project" value="UniProtKB-KW"/>
</dbReference>
<keyword evidence="10 13" id="KW-0472">Membrane</keyword>
<dbReference type="InterPro" id="IPR036322">
    <property type="entry name" value="WD40_repeat_dom_sf"/>
</dbReference>
<evidence type="ECO:0000259" key="16">
    <source>
        <dbReference type="PROSITE" id="PS50929"/>
    </source>
</evidence>
<dbReference type="GO" id="GO:0140359">
    <property type="term" value="F:ABC-type transporter activity"/>
    <property type="evidence" value="ECO:0007669"/>
    <property type="project" value="InterPro"/>
</dbReference>
<dbReference type="CDD" id="cd03250">
    <property type="entry name" value="ABCC_MRP_domain1"/>
    <property type="match status" value="1"/>
</dbReference>
<keyword evidence="7" id="KW-0547">Nucleotide-binding</keyword>
<dbReference type="SUPFAM" id="SSF49899">
    <property type="entry name" value="Concanavalin A-like lectins/glucanases"/>
    <property type="match status" value="1"/>
</dbReference>
<evidence type="ECO:0000256" key="8">
    <source>
        <dbReference type="ARBA" id="ARBA00022840"/>
    </source>
</evidence>
<dbReference type="PROSITE" id="PS51783">
    <property type="entry name" value="PH_BEACH"/>
    <property type="match status" value="1"/>
</dbReference>
<evidence type="ECO:0000256" key="9">
    <source>
        <dbReference type="ARBA" id="ARBA00022989"/>
    </source>
</evidence>
<dbReference type="InterPro" id="IPR023362">
    <property type="entry name" value="PH-BEACH_dom"/>
</dbReference>
<dbReference type="InterPro" id="IPR000409">
    <property type="entry name" value="BEACH_dom"/>
</dbReference>
<dbReference type="InterPro" id="IPR015943">
    <property type="entry name" value="WD40/YVTN_repeat-like_dom_sf"/>
</dbReference>
<feature type="transmembrane region" description="Helical" evidence="13">
    <location>
        <begin position="387"/>
        <end position="410"/>
    </location>
</feature>
<dbReference type="Pfam" id="PF02138">
    <property type="entry name" value="Beach"/>
    <property type="match status" value="1"/>
</dbReference>
<dbReference type="SUPFAM" id="SSF50729">
    <property type="entry name" value="PH domain-like"/>
    <property type="match status" value="1"/>
</dbReference>
<dbReference type="Gene3D" id="2.130.10.10">
    <property type="entry name" value="YVTN repeat-like/Quinoprotein amine dehydrogenase"/>
    <property type="match status" value="1"/>
</dbReference>
<dbReference type="InterPro" id="IPR056252">
    <property type="entry name" value="Alfy-like_Arm-like"/>
</dbReference>
<evidence type="ECO:0000256" key="12">
    <source>
        <dbReference type="SAM" id="MobiDB-lite"/>
    </source>
</evidence>
<evidence type="ECO:0000259" key="15">
    <source>
        <dbReference type="PROSITE" id="PS50893"/>
    </source>
</evidence>
<dbReference type="FunFam" id="1.20.1560.10:FF:000013">
    <property type="entry name" value="ABC transporter C family member 2"/>
    <property type="match status" value="1"/>
</dbReference>
<evidence type="ECO:0000313" key="19">
    <source>
        <dbReference type="Proteomes" id="UP000559256"/>
    </source>
</evidence>
<evidence type="ECO:0000259" key="17">
    <source>
        <dbReference type="PROSITE" id="PS51783"/>
    </source>
</evidence>
<accession>A0A8H5G8H1</accession>
<dbReference type="InterPro" id="IPR001680">
    <property type="entry name" value="WD40_rpt"/>
</dbReference>
<feature type="domain" description="ABC transmembrane type-1" evidence="16">
    <location>
        <begin position="799"/>
        <end position="1070"/>
    </location>
</feature>
<dbReference type="Pfam" id="PF23295">
    <property type="entry name" value="Arm_4"/>
    <property type="match status" value="1"/>
</dbReference>
<feature type="domain" description="ABC transmembrane type-1" evidence="16">
    <location>
        <begin position="124"/>
        <end position="415"/>
    </location>
</feature>
<dbReference type="SMART" id="SM00320">
    <property type="entry name" value="WD40"/>
    <property type="match status" value="3"/>
</dbReference>
<feature type="domain" description="ABC transporter" evidence="15">
    <location>
        <begin position="1098"/>
        <end position="1346"/>
    </location>
</feature>
<keyword evidence="5 13" id="KW-0812">Transmembrane</keyword>
<feature type="compositionally biased region" description="Polar residues" evidence="12">
    <location>
        <begin position="86"/>
        <end position="97"/>
    </location>
</feature>
<dbReference type="OrthoDB" id="26681at2759"/>
<dbReference type="InterPro" id="IPR036372">
    <property type="entry name" value="BEACH_dom_sf"/>
</dbReference>
<feature type="transmembrane region" description="Helical" evidence="13">
    <location>
        <begin position="910"/>
        <end position="928"/>
    </location>
</feature>
<dbReference type="PROSITE" id="PS50197">
    <property type="entry name" value="BEACH"/>
    <property type="match status" value="1"/>
</dbReference>
<dbReference type="FunFam" id="3.40.50.300:FF:000997">
    <property type="entry name" value="Multidrug resistance-associated protein 1"/>
    <property type="match status" value="1"/>
</dbReference>
<dbReference type="CDD" id="cd18606">
    <property type="entry name" value="ABC_6TM_YOR1_D2_like"/>
    <property type="match status" value="1"/>
</dbReference>
<feature type="region of interest" description="Disordered" evidence="12">
    <location>
        <begin position="1"/>
        <end position="101"/>
    </location>
</feature>
<feature type="transmembrane region" description="Helical" evidence="13">
    <location>
        <begin position="837"/>
        <end position="859"/>
    </location>
</feature>
<feature type="region of interest" description="Disordered" evidence="12">
    <location>
        <begin position="463"/>
        <end position="526"/>
    </location>
</feature>
<keyword evidence="19" id="KW-1185">Reference proteome</keyword>
<dbReference type="PANTHER" id="PTHR24223:SF456">
    <property type="entry name" value="MULTIDRUG RESISTANCE-ASSOCIATED PROTEIN LETHAL(2)03659"/>
    <property type="match status" value="1"/>
</dbReference>
<feature type="transmembrane region" description="Helical" evidence="13">
    <location>
        <begin position="275"/>
        <end position="297"/>
    </location>
</feature>
<dbReference type="PROSITE" id="PS50294">
    <property type="entry name" value="WD_REPEATS_REGION"/>
    <property type="match status" value="1"/>
</dbReference>
<proteinExistence type="inferred from homology"/>
<feature type="compositionally biased region" description="Basic and acidic residues" evidence="12">
    <location>
        <begin position="505"/>
        <end position="516"/>
    </location>
</feature>
<dbReference type="FunFam" id="1.20.1560.10:FF:000006">
    <property type="entry name" value="ATP-binding cassette, sub-family C (CFTR/MRP), member 9"/>
    <property type="match status" value="1"/>
</dbReference>
<evidence type="ECO:0000256" key="2">
    <source>
        <dbReference type="ARBA" id="ARBA00009726"/>
    </source>
</evidence>
<dbReference type="PANTHER" id="PTHR24223">
    <property type="entry name" value="ATP-BINDING CASSETTE SUB-FAMILY C"/>
    <property type="match status" value="1"/>
</dbReference>
<sequence length="3366" mass="374818">MERSSLKQMHHLWPLTPDRETKALSDNMERAFYERCPPEKRPRHLRNDTETPVSVPEDDGTTDDAGSKMDASDGKTPKEKPAVGSKPTSKSPDSAAQSPYDESLPKAIHQQFLVTWWTAGMLDFAAQILRTTTPQLNKVLLNWLITSYVWFQLSDEQREQAGIGKPRGIGYGIGLAFALFVMQESASLFYTYNQQVAMRIGMSVRAGVIGSIFRKSLRLSGRARAEHSVGEVMTMISTDCTRLDHFAQYGHHLWISPIQIIVALGLLIGNLGYSALVGIGVLILGTPIQGILVMIMFKQRQKAVAITDKRMRLTTEVLQGIRLLKFYGWEDFYISRITGLRQGELNAVRKSAFALAGIVGSMSLIPVLATILSFITYSLTGHDLNVAIIFTSLQFFNIIQTPLIILPMVLSSMTEMIVAVKRISSFLTAEDQPDPYLIDEQAKNAIVVDGDFSWDAVTGLGASTQEEDKEKKEAEEGKGKGSTKKKKDKNMDKGNADSVLPVTTPEEKEIKEEEKPAASIHSSQEEPFKMQNLSLAVPRNAFVAIVGRVGSGKSSILQALIGEMRRTRGQVVFGGSIAYVPQTPWIKNATVRENIVFGNEDNEARFREVIRACSLEHDLELLSQGENTEIGEKGINLSGGQKARVSLARAAYSSSDIVLLDDPLSAVDSYVGKEILENCLLSGPLVNRTRVLVTHALHFLDRTDYIYVVEDGAIKEHGTYRDLTRDSPLFARLMEEYGKKQSVNAKAAQKDDAVVKTQDLIAQKDDPLIQAEERLVGAVSWTTYKKYLRAAGGLSWAPAIFACLVLLQSSQVGNNLTLSYWTATSIRGFSQGDYMGLYVGFGAGQAIFAFLLTLIFVIVGIKASLSLFKAALWHVLRSPVSFFDTTPMGRFNTLSGISLRPGFTDRRGQVFLSTFASVLGTIGLVFYIFPLLGIIFAPLTVLYWIVSVYYRRSSVEVKRLDSLMRSVFYSSYSETLTGLSTIRAYRDQKRSITNAEAGLDLENRAYYMTITFQHWLTARLDLFANTVVLGIALFAAGFRDSVNPARTGVVLSYALNVTQIFGQMISSFAQNEQNFNAVERLVVYSELPSEDQVTLEPVKDLPMSWPSKGAITFKNVDLVYREGLPVVLKDCETWRKSKSSLLQALFRIVEIQKGSIEIDGLDIRSIDLDVLRNRLALVPQDSTMFLGTLRENLDPMATRTDAELISNMKRAWLLPNDGTTDPVAEAKFSLDSNVGDEGWPECKPEILDADTFFTGSNFSAGERQLLALCRALDEATSSVDVETDAKLQQTIQSEFADSTLLCIAHRLNTIAHYDRVLVMDAGKVAELGTVLELFDKEDSIFRSLCNEADLTREDILHHVLSLKNILRACNARGNSDDESMLSTLLTPLRAKFDLSPRTPNLPVPPPAENDDLSPEDFARDVLIELMRNSVSNLTEAETLKTRTEVLSEIHRIMLQDGRTKDVFRELDGLLVLMSALAAMGAPSAPGPIVEPAEQVLADTLECTRLAFMVLAEAISQHSENADYFKVSVGYDSLSSALAPLISDPKTAHETLGLLLSLSLNDFTLSNVFVTLKHADPTELDSKVSGYQTRLSTIVHAEAIHILWRYLPDATPTDSPVYYATLKLFDALTVRSHRNQAVLSTVDFVSALVDRFCEVKGDENKKRRSVVQKLLRRFLDMGATTAEAQRILQSAVRQDGTLDMEIMELIRGAMKSRWLDHFSMESLAMLSLTQDGMKGLPVTGFTFMMWLWIAKFPSEGTSHRIFAVRSGERDMVLLKLRHDGKLMFQTSGNSSPVIFSKLAFAKARWIHLTLVHYPGRDRASNPTIRLFIDGVLNDHVNWSYPKPISTSSSVQYMLGDDAKDTKLSWCIASSYFLSTPLADDLPRLIHHLGPRYFGNFQDPALVKFFTYEASTSLSMFLSTVAAASSGTSATTSMISKVLRDGLGISESSIVFALSPLNIVTSGSMITVPVNGSRAGALKEFSVKGDVYMVKVECLDAALWKIGGISVALRLIQVANTAHEVSRALSVLTDGLKNNWQNSEDMERLRGYEVLADILRTKTSLINMTSFETIFEFLGINFRSPDHSTITNVVAYKCLALDFELWSHTRLEIQRVHFEHFITLLETSRYKKFNTKQRIAKIGLVRRLLFVLQTDWYQGESLTFLMDAFKVAMNALWTKDETIKPIVSFLAANLQEDLSGSSSPKSIMSRIDHLGGREKAEKVFELLVATLSVPSQHTKFCAALPINRIILLLLGDRPSPLVAKQCLVLVRVSVGSTSSFIRKFEMISGWNVLKTVLPSCWDLEVNEAAFDLLLLAQGNDKGGDEVNIVCPQVVPIILSALHSGLNVVARNSSANGHVPTTFTTEATMESLVEKLMNLHARSGAFRHIFQSQQTTQLFVNAYKDFVAKISGQTAFNDYAVRILEKMAHLGLALALDNSVAGAQKRDILSTLQTAEQVLNPAAESTQIDPNLVADTRSVRQRFASARFSLQIGERTVMKIITRIIEWRKTIQVSERKRLRKNILDLRENRRQVSRLYEWTYRLTSERGLWYDNEPVQWRLDETEGPHRIRKKMEPVNPRITIQYVEGQQQPLRGVQIPDSEAASAIVQTEVPPWADSYEIASTEMEDRQLVEEITEDKHRKVRHELEPGDVIEAVQTVARISGVDSSPGLLIIGHTHLYMLDGLVEGEDGEVIDAHEAPKQLFFVPGSIVELDGPQRAQRWSHDQVATCSDKTFIFRDVALEIYFKDSRSLLIVFLDKNKRLDVHHRLTAITSRLAEVPTPGLLRTPLFGRVSAGARALSGLWNDELSTAQRRWQAREISNISGRTPSDATQYPVFRSYKASSDSWVLQDYQSQTLDLTDPKSYRDLTKPMGALTDARREAAEVRYSNLISVDEKPFHYGTHYSSSMIVCHFLIRMAPYTNMFKTLQGGDWDLPDRSLSDISRAYESAARDIRGDVRELIPEFFHCPEFLENYANLDFGVQQNTGEKIHDVKLPPWARDDPLLFVIMNRKALESEFVSEHLPAWIDHLSAITDELEREATIGIIHNFGQTPRKLFTTPHPQRYNHGLPTLPIGTLHGIEEDFQLLIQGSRCFSGSSTPVKQLALDMIGERIIPCPEGVLVVPSHPHEQIEWGARTGGELRVVVDQKVIQVIEGTLCTCAAFADANYLVTGSSDHIVRLWSLTRGYLSGPSLALTVSHHMRVHTDRVVSVAASRPWSIAVSGSDDGSAAIWDLNRAVYVRSIWHDTTGDKSAAVHLIDINESTGYIATCSKLKLCLHTINARPIATLDLTTMPSSTLYPPITALSFHEREYSHLGVLATGSSDGTITLRTWTADGTPEGTKAKWEFITMRTMKVRTSIGRGGRTPAVTALKFLG</sequence>
<comment type="caution">
    <text evidence="18">The sequence shown here is derived from an EMBL/GenBank/DDBJ whole genome shotgun (WGS) entry which is preliminary data.</text>
</comment>
<dbReference type="InterPro" id="IPR036640">
    <property type="entry name" value="ABC1_TM_sf"/>
</dbReference>
<dbReference type="Gene3D" id="3.40.50.300">
    <property type="entry name" value="P-loop containing nucleotide triphosphate hydrolases"/>
    <property type="match status" value="2"/>
</dbReference>
<evidence type="ECO:0000256" key="3">
    <source>
        <dbReference type="ARBA" id="ARBA00022448"/>
    </source>
</evidence>
<evidence type="ECO:0000256" key="4">
    <source>
        <dbReference type="ARBA" id="ARBA00022574"/>
    </source>
</evidence>
<keyword evidence="4 11" id="KW-0853">WD repeat</keyword>
<dbReference type="PROSITE" id="PS00678">
    <property type="entry name" value="WD_REPEATS_1"/>
    <property type="match status" value="1"/>
</dbReference>
<dbReference type="Pfam" id="PF15787">
    <property type="entry name" value="DUF4704"/>
    <property type="match status" value="1"/>
</dbReference>
<dbReference type="PROSITE" id="PS50893">
    <property type="entry name" value="ABC_TRANSPORTER_2"/>
    <property type="match status" value="2"/>
</dbReference>
<dbReference type="InterPro" id="IPR003439">
    <property type="entry name" value="ABC_transporter-like_ATP-bd"/>
</dbReference>
<evidence type="ECO:0008006" key="20">
    <source>
        <dbReference type="Google" id="ProtNLM"/>
    </source>
</evidence>
<evidence type="ECO:0000256" key="10">
    <source>
        <dbReference type="ARBA" id="ARBA00023136"/>
    </source>
</evidence>
<dbReference type="SMART" id="SM01026">
    <property type="entry name" value="Beach"/>
    <property type="match status" value="1"/>
</dbReference>
<dbReference type="Pfam" id="PF00664">
    <property type="entry name" value="ABC_membrane"/>
    <property type="match status" value="2"/>
</dbReference>
<evidence type="ECO:0000313" key="18">
    <source>
        <dbReference type="EMBL" id="KAF5360312.1"/>
    </source>
</evidence>
<evidence type="ECO:0000259" key="14">
    <source>
        <dbReference type="PROSITE" id="PS50197"/>
    </source>
</evidence>
<dbReference type="InterPro" id="IPR019775">
    <property type="entry name" value="WD40_repeat_CS"/>
</dbReference>
<dbReference type="Proteomes" id="UP000559256">
    <property type="component" value="Unassembled WGS sequence"/>
</dbReference>
<feature type="compositionally biased region" description="Basic and acidic residues" evidence="12">
    <location>
        <begin position="65"/>
        <end position="81"/>
    </location>
</feature>
<dbReference type="InterPro" id="IPR011527">
    <property type="entry name" value="ABC1_TM_dom"/>
</dbReference>
<feature type="compositionally biased region" description="Basic and acidic residues" evidence="12">
    <location>
        <begin position="466"/>
        <end position="479"/>
    </location>
</feature>
<reference evidence="18 19" key="1">
    <citation type="journal article" date="2020" name="ISME J.">
        <title>Uncovering the hidden diversity of litter-decomposition mechanisms in mushroom-forming fungi.</title>
        <authorList>
            <person name="Floudas D."/>
            <person name="Bentzer J."/>
            <person name="Ahren D."/>
            <person name="Johansson T."/>
            <person name="Persson P."/>
            <person name="Tunlid A."/>
        </authorList>
    </citation>
    <scope>NUCLEOTIDE SEQUENCE [LARGE SCALE GENOMIC DNA]</scope>
    <source>
        <strain evidence="18 19">CBS 291.85</strain>
    </source>
</reference>
<keyword evidence="6" id="KW-0677">Repeat</keyword>
<feature type="transmembrane region" description="Helical" evidence="13">
    <location>
        <begin position="934"/>
        <end position="950"/>
    </location>
</feature>
<dbReference type="PROSITE" id="PS50929">
    <property type="entry name" value="ABC_TM1F"/>
    <property type="match status" value="2"/>
</dbReference>
<dbReference type="Pfam" id="PF00400">
    <property type="entry name" value="WD40"/>
    <property type="match status" value="1"/>
</dbReference>
<evidence type="ECO:0000256" key="13">
    <source>
        <dbReference type="SAM" id="Phobius"/>
    </source>
</evidence>
<dbReference type="GO" id="GO:0016020">
    <property type="term" value="C:membrane"/>
    <property type="evidence" value="ECO:0007669"/>
    <property type="project" value="UniProtKB-SubCell"/>
</dbReference>
<evidence type="ECO:0000256" key="11">
    <source>
        <dbReference type="PROSITE-ProRule" id="PRU00221"/>
    </source>
</evidence>
<feature type="domain" description="BEACH" evidence="14">
    <location>
        <begin position="2792"/>
        <end position="3083"/>
    </location>
</feature>
<feature type="transmembrane region" description="Helical" evidence="13">
    <location>
        <begin position="252"/>
        <end position="269"/>
    </location>
</feature>
<feature type="transmembrane region" description="Helical" evidence="13">
    <location>
        <begin position="168"/>
        <end position="190"/>
    </location>
</feature>